<comment type="subcellular location">
    <subcellularLocation>
        <location evidence="1">Mitochondrion</location>
    </subcellularLocation>
</comment>
<keyword evidence="4" id="KW-0496">Mitochondrion</keyword>
<gene>
    <name evidence="7" type="ORF">GYMLUDRAFT_40701</name>
</gene>
<dbReference type="GO" id="GO:0005762">
    <property type="term" value="C:mitochondrial large ribosomal subunit"/>
    <property type="evidence" value="ECO:0007669"/>
    <property type="project" value="TreeGrafter"/>
</dbReference>
<evidence type="ECO:0000313" key="7">
    <source>
        <dbReference type="EMBL" id="KIK63633.1"/>
    </source>
</evidence>
<evidence type="ECO:0000256" key="5">
    <source>
        <dbReference type="ARBA" id="ARBA00023274"/>
    </source>
</evidence>
<dbReference type="GO" id="GO:0003735">
    <property type="term" value="F:structural constituent of ribosome"/>
    <property type="evidence" value="ECO:0007669"/>
    <property type="project" value="InterPro"/>
</dbReference>
<keyword evidence="3" id="KW-0689">Ribosomal protein</keyword>
<dbReference type="InterPro" id="IPR007740">
    <property type="entry name" value="Ribosomal_mL49"/>
</dbReference>
<evidence type="ECO:0000256" key="4">
    <source>
        <dbReference type="ARBA" id="ARBA00023128"/>
    </source>
</evidence>
<dbReference type="HOGENOM" id="CLU_085757_4_0_1"/>
<evidence type="ECO:0000256" key="6">
    <source>
        <dbReference type="ARBA" id="ARBA00035191"/>
    </source>
</evidence>
<accession>A0A0D0D319</accession>
<protein>
    <recommendedName>
        <fullName evidence="6">Large ribosomal subunit protein mL49</fullName>
    </recommendedName>
</protein>
<dbReference type="AlphaFoldDB" id="A0A0D0D319"/>
<comment type="similarity">
    <text evidence="2">Belongs to the mitochondrion-specific ribosomal protein mL49 family.</text>
</comment>
<dbReference type="EMBL" id="KN834763">
    <property type="protein sequence ID" value="KIK63633.1"/>
    <property type="molecule type" value="Genomic_DNA"/>
</dbReference>
<dbReference type="OrthoDB" id="19439at2759"/>
<evidence type="ECO:0000256" key="2">
    <source>
        <dbReference type="ARBA" id="ARBA00005677"/>
    </source>
</evidence>
<reference evidence="7 8" key="1">
    <citation type="submission" date="2014-04" db="EMBL/GenBank/DDBJ databases">
        <title>Evolutionary Origins and Diversification of the Mycorrhizal Mutualists.</title>
        <authorList>
            <consortium name="DOE Joint Genome Institute"/>
            <consortium name="Mycorrhizal Genomics Consortium"/>
            <person name="Kohler A."/>
            <person name="Kuo A."/>
            <person name="Nagy L.G."/>
            <person name="Floudas D."/>
            <person name="Copeland A."/>
            <person name="Barry K.W."/>
            <person name="Cichocki N."/>
            <person name="Veneault-Fourrey C."/>
            <person name="LaButti K."/>
            <person name="Lindquist E.A."/>
            <person name="Lipzen A."/>
            <person name="Lundell T."/>
            <person name="Morin E."/>
            <person name="Murat C."/>
            <person name="Riley R."/>
            <person name="Ohm R."/>
            <person name="Sun H."/>
            <person name="Tunlid A."/>
            <person name="Henrissat B."/>
            <person name="Grigoriev I.V."/>
            <person name="Hibbett D.S."/>
            <person name="Martin F."/>
        </authorList>
    </citation>
    <scope>NUCLEOTIDE SEQUENCE [LARGE SCALE GENOMIC DNA]</scope>
    <source>
        <strain evidence="7 8">FD-317 M1</strain>
    </source>
</reference>
<keyword evidence="8" id="KW-1185">Reference proteome</keyword>
<evidence type="ECO:0000313" key="8">
    <source>
        <dbReference type="Proteomes" id="UP000053593"/>
    </source>
</evidence>
<dbReference type="Proteomes" id="UP000053593">
    <property type="component" value="Unassembled WGS sequence"/>
</dbReference>
<dbReference type="PANTHER" id="PTHR13477:SF0">
    <property type="entry name" value="LARGE RIBOSOMAL SUBUNIT PROTEIN ML49"/>
    <property type="match status" value="1"/>
</dbReference>
<dbReference type="PANTHER" id="PTHR13477">
    <property type="entry name" value="MITOCHONDRIAL 39S RIBOSOMAL PROTEIN L49"/>
    <property type="match status" value="1"/>
</dbReference>
<keyword evidence="5" id="KW-0687">Ribonucleoprotein</keyword>
<organism evidence="7 8">
    <name type="scientific">Collybiopsis luxurians FD-317 M1</name>
    <dbReference type="NCBI Taxonomy" id="944289"/>
    <lineage>
        <taxon>Eukaryota</taxon>
        <taxon>Fungi</taxon>
        <taxon>Dikarya</taxon>
        <taxon>Basidiomycota</taxon>
        <taxon>Agaricomycotina</taxon>
        <taxon>Agaricomycetes</taxon>
        <taxon>Agaricomycetidae</taxon>
        <taxon>Agaricales</taxon>
        <taxon>Marasmiineae</taxon>
        <taxon>Omphalotaceae</taxon>
        <taxon>Collybiopsis</taxon>
        <taxon>Collybiopsis luxurians</taxon>
    </lineage>
</organism>
<dbReference type="Gene3D" id="3.30.780.10">
    <property type="entry name" value="SUI1-like domain"/>
    <property type="match status" value="1"/>
</dbReference>
<sequence>MRSLPAAIRSPVHYPFFVPRNSNGCLPVYSDIRNGRTRFLLTIRNVNGDASALARELSANLFPPGSPEASRLKISVHRSSHLIIQGGRWKRNIMDWLVQKGF</sequence>
<dbReference type="GO" id="GO:0006412">
    <property type="term" value="P:translation"/>
    <property type="evidence" value="ECO:0007669"/>
    <property type="project" value="InterPro"/>
</dbReference>
<dbReference type="Pfam" id="PF05046">
    <property type="entry name" value="Img2"/>
    <property type="match status" value="1"/>
</dbReference>
<evidence type="ECO:0000256" key="1">
    <source>
        <dbReference type="ARBA" id="ARBA00004173"/>
    </source>
</evidence>
<name>A0A0D0D319_9AGAR</name>
<proteinExistence type="inferred from homology"/>
<evidence type="ECO:0000256" key="3">
    <source>
        <dbReference type="ARBA" id="ARBA00022980"/>
    </source>
</evidence>